<sequence length="376" mass="39791">MPLDIDGDLFDLATSLAGLLGAPVTIEDRDTIVIAFSGGNQDVDDARISTILGRQVPVRYREAIAATGVFERLRVSDEVITVDLPEEDMVARAVVAVRDEGHLVGSIWAAIPQGPSRAQSDTLVAAAPQVARRLRAERDLADRGRRERTHLVTTLLAGGDAADDVASDHTMTGQWVAVSIRGPEAVRRALGPLSLHLSAVAPAALCAAHDRGILGVMAAESAGRILGDFLRRFGGGEQLVVGIGTPAEAGDLAESRLVADQVAEALSRRGRTGVVATLEDVFADVLVDRLDGFLKRHGGSSPLARLREHDRVHDSGLVDAVRAFLDAGEVSGAAQGLTVHPNTVRNRLRKAREACGVDVGDPATRLALMVDLRSVR</sequence>
<dbReference type="Proteomes" id="UP000321793">
    <property type="component" value="Unassembled WGS sequence"/>
</dbReference>
<dbReference type="AlphaFoldDB" id="A0A512SZ13"/>
<dbReference type="InterPro" id="IPR051448">
    <property type="entry name" value="CdaR-like_regulators"/>
</dbReference>
<dbReference type="OrthoDB" id="3246591at2"/>
<accession>A0A512SZ13</accession>
<protein>
    <recommendedName>
        <fullName evidence="1">PucR C-terminal helix-turn-helix domain-containing protein</fullName>
    </recommendedName>
</protein>
<comment type="caution">
    <text evidence="2">The sequence shown here is derived from an EMBL/GenBank/DDBJ whole genome shotgun (WGS) entry which is preliminary data.</text>
</comment>
<feature type="domain" description="PucR C-terminal helix-turn-helix" evidence="1">
    <location>
        <begin position="317"/>
        <end position="373"/>
    </location>
</feature>
<name>A0A512SZ13_9MICO</name>
<dbReference type="PANTHER" id="PTHR33744">
    <property type="entry name" value="CARBOHYDRATE DIACID REGULATOR"/>
    <property type="match status" value="1"/>
</dbReference>
<dbReference type="PANTHER" id="PTHR33744:SF17">
    <property type="entry name" value="CONSERVED PROTEIN"/>
    <property type="match status" value="1"/>
</dbReference>
<evidence type="ECO:0000313" key="3">
    <source>
        <dbReference type="Proteomes" id="UP000321793"/>
    </source>
</evidence>
<keyword evidence="3" id="KW-1185">Reference proteome</keyword>
<organism evidence="2 3">
    <name type="scientific">Knoellia locipacati</name>
    <dbReference type="NCBI Taxonomy" id="882824"/>
    <lineage>
        <taxon>Bacteria</taxon>
        <taxon>Bacillati</taxon>
        <taxon>Actinomycetota</taxon>
        <taxon>Actinomycetes</taxon>
        <taxon>Micrococcales</taxon>
        <taxon>Intrasporangiaceae</taxon>
        <taxon>Knoellia</taxon>
    </lineage>
</organism>
<dbReference type="EMBL" id="BKBA01000004">
    <property type="protein sequence ID" value="GEQ13197.1"/>
    <property type="molecule type" value="Genomic_DNA"/>
</dbReference>
<dbReference type="Pfam" id="PF13556">
    <property type="entry name" value="HTH_30"/>
    <property type="match status" value="1"/>
</dbReference>
<dbReference type="InterPro" id="IPR025736">
    <property type="entry name" value="PucR_C-HTH_dom"/>
</dbReference>
<gene>
    <name evidence="2" type="ORF">KLO01_12440</name>
</gene>
<dbReference type="Gene3D" id="1.10.10.2840">
    <property type="entry name" value="PucR C-terminal helix-turn-helix domain"/>
    <property type="match status" value="1"/>
</dbReference>
<dbReference type="InterPro" id="IPR042070">
    <property type="entry name" value="PucR_C-HTH_sf"/>
</dbReference>
<evidence type="ECO:0000259" key="1">
    <source>
        <dbReference type="Pfam" id="PF13556"/>
    </source>
</evidence>
<dbReference type="RefSeq" id="WP_147063272.1">
    <property type="nucleotide sequence ID" value="NZ_BAABDN010000001.1"/>
</dbReference>
<reference evidence="2 3" key="1">
    <citation type="submission" date="2019-07" db="EMBL/GenBank/DDBJ databases">
        <title>Whole genome shotgun sequence of Knoellia locipacati NBRC 109775.</title>
        <authorList>
            <person name="Hosoyama A."/>
            <person name="Uohara A."/>
            <person name="Ohji S."/>
            <person name="Ichikawa N."/>
        </authorList>
    </citation>
    <scope>NUCLEOTIDE SEQUENCE [LARGE SCALE GENOMIC DNA]</scope>
    <source>
        <strain evidence="2 3">NBRC 109775</strain>
    </source>
</reference>
<proteinExistence type="predicted"/>
<evidence type="ECO:0000313" key="2">
    <source>
        <dbReference type="EMBL" id="GEQ13197.1"/>
    </source>
</evidence>